<evidence type="ECO:0000256" key="4">
    <source>
        <dbReference type="ARBA" id="ARBA00022753"/>
    </source>
</evidence>
<dbReference type="RefSeq" id="XP_067815866.1">
    <property type="nucleotide sequence ID" value="XM_067966056.1"/>
</dbReference>
<dbReference type="InterPro" id="IPR037202">
    <property type="entry name" value="ESCRT_assembly_dom"/>
</dbReference>
<feature type="compositionally biased region" description="Low complexity" evidence="8">
    <location>
        <begin position="224"/>
        <end position="240"/>
    </location>
</feature>
<evidence type="ECO:0000256" key="3">
    <source>
        <dbReference type="ARBA" id="ARBA00022448"/>
    </source>
</evidence>
<proteinExistence type="inferred from homology"/>
<dbReference type="GO" id="GO:0043130">
    <property type="term" value="F:ubiquitin binding"/>
    <property type="evidence" value="ECO:0007669"/>
    <property type="project" value="TreeGrafter"/>
</dbReference>
<evidence type="ECO:0000313" key="11">
    <source>
        <dbReference type="EMBL" id="TDH66367.1"/>
    </source>
</evidence>
<dbReference type="Gene3D" id="6.10.140.820">
    <property type="match status" value="1"/>
</dbReference>
<dbReference type="Pfam" id="PF09454">
    <property type="entry name" value="Vps23_core"/>
    <property type="match status" value="1"/>
</dbReference>
<dbReference type="EMBL" id="SHOA02000008">
    <property type="protein sequence ID" value="TDH66367.1"/>
    <property type="molecule type" value="Genomic_DNA"/>
</dbReference>
<dbReference type="GO" id="GO:0015031">
    <property type="term" value="P:protein transport"/>
    <property type="evidence" value="ECO:0007669"/>
    <property type="project" value="UniProtKB-UniRule"/>
</dbReference>
<dbReference type="CDD" id="cd11685">
    <property type="entry name" value="UEV_TSG101-like"/>
    <property type="match status" value="1"/>
</dbReference>
<feature type="compositionally biased region" description="Polar residues" evidence="8">
    <location>
        <begin position="197"/>
        <end position="223"/>
    </location>
</feature>
<evidence type="ECO:0000259" key="10">
    <source>
        <dbReference type="PROSITE" id="PS51322"/>
    </source>
</evidence>
<keyword evidence="3 7" id="KW-0813">Transport</keyword>
<evidence type="ECO:0000256" key="5">
    <source>
        <dbReference type="ARBA" id="ARBA00022927"/>
    </source>
</evidence>
<dbReference type="PROSITE" id="PS51322">
    <property type="entry name" value="UEV"/>
    <property type="match status" value="1"/>
</dbReference>
<evidence type="ECO:0000313" key="12">
    <source>
        <dbReference type="Proteomes" id="UP000294530"/>
    </source>
</evidence>
<evidence type="ECO:0008006" key="13">
    <source>
        <dbReference type="Google" id="ProtNLM"/>
    </source>
</evidence>
<dbReference type="InterPro" id="IPR052070">
    <property type="entry name" value="ESCRT-I_UEV_domain"/>
</dbReference>
<dbReference type="AlphaFoldDB" id="A0A976FGM2"/>
<dbReference type="Proteomes" id="UP000294530">
    <property type="component" value="Unassembled WGS sequence"/>
</dbReference>
<dbReference type="PROSITE" id="PS51312">
    <property type="entry name" value="SB"/>
    <property type="match status" value="1"/>
</dbReference>
<comment type="subcellular location">
    <subcellularLocation>
        <location evidence="1">Endosome</location>
    </subcellularLocation>
</comment>
<dbReference type="KEGG" id="blac:94351727"/>
<reference evidence="11 12" key="1">
    <citation type="journal article" date="2021" name="Genome Biol.">
        <title>AFLAP: assembly-free linkage analysis pipeline using k-mers from genome sequencing data.</title>
        <authorList>
            <person name="Fletcher K."/>
            <person name="Zhang L."/>
            <person name="Gil J."/>
            <person name="Han R."/>
            <person name="Cavanaugh K."/>
            <person name="Michelmore R."/>
        </authorList>
    </citation>
    <scope>NUCLEOTIDE SEQUENCE [LARGE SCALE GENOMIC DNA]</scope>
    <source>
        <strain evidence="11 12">SF5</strain>
    </source>
</reference>
<dbReference type="InterPro" id="IPR017916">
    <property type="entry name" value="SB_dom"/>
</dbReference>
<keyword evidence="6" id="KW-0175">Coiled coil</keyword>
<gene>
    <name evidence="11" type="ORF">CCR75_008001</name>
</gene>
<dbReference type="SUPFAM" id="SSF54495">
    <property type="entry name" value="UBC-like"/>
    <property type="match status" value="1"/>
</dbReference>
<comment type="caution">
    <text evidence="11">The sequence shown here is derived from an EMBL/GenBank/DDBJ whole genome shotgun (WGS) entry which is preliminary data.</text>
</comment>
<evidence type="ECO:0000256" key="8">
    <source>
        <dbReference type="SAM" id="MobiDB-lite"/>
    </source>
</evidence>
<organism evidence="11 12">
    <name type="scientific">Bremia lactucae</name>
    <name type="common">Lettuce downy mildew</name>
    <dbReference type="NCBI Taxonomy" id="4779"/>
    <lineage>
        <taxon>Eukaryota</taxon>
        <taxon>Sar</taxon>
        <taxon>Stramenopiles</taxon>
        <taxon>Oomycota</taxon>
        <taxon>Peronosporomycetes</taxon>
        <taxon>Peronosporales</taxon>
        <taxon>Peronosporaceae</taxon>
        <taxon>Bremia</taxon>
    </lineage>
</organism>
<dbReference type="SUPFAM" id="SSF140111">
    <property type="entry name" value="Endosomal sorting complex assembly domain"/>
    <property type="match status" value="1"/>
</dbReference>
<dbReference type="GeneID" id="94351727"/>
<protein>
    <recommendedName>
        <fullName evidence="13">UEV domain-containing protein</fullName>
    </recommendedName>
</protein>
<keyword evidence="4" id="KW-0967">Endosome</keyword>
<dbReference type="InterPro" id="IPR008883">
    <property type="entry name" value="UEV_N"/>
</dbReference>
<feature type="domain" description="UEV" evidence="10">
    <location>
        <begin position="26"/>
        <end position="169"/>
    </location>
</feature>
<dbReference type="OrthoDB" id="306304at2759"/>
<feature type="domain" description="SB" evidence="9">
    <location>
        <begin position="340"/>
        <end position="408"/>
    </location>
</feature>
<dbReference type="PANTHER" id="PTHR23306:SF3">
    <property type="entry name" value="TUMOR SUPPRESSOR PROTEIN 101"/>
    <property type="match status" value="1"/>
</dbReference>
<comment type="similarity">
    <text evidence="2">Belongs to the ubiquitin-conjugating enzyme family. UEV subfamily.</text>
</comment>
<dbReference type="InterPro" id="IPR016135">
    <property type="entry name" value="UBQ-conjugating_enzyme/RWD"/>
</dbReference>
<keyword evidence="12" id="KW-1185">Reference proteome</keyword>
<dbReference type="Pfam" id="PF05743">
    <property type="entry name" value="UEV"/>
    <property type="match status" value="1"/>
</dbReference>
<dbReference type="GO" id="GO:0008333">
    <property type="term" value="P:endosome to lysosome transport"/>
    <property type="evidence" value="ECO:0007669"/>
    <property type="project" value="TreeGrafter"/>
</dbReference>
<evidence type="ECO:0000256" key="1">
    <source>
        <dbReference type="ARBA" id="ARBA00004177"/>
    </source>
</evidence>
<accession>A0A976FGM2</accession>
<evidence type="ECO:0000256" key="6">
    <source>
        <dbReference type="ARBA" id="ARBA00023054"/>
    </source>
</evidence>
<name>A0A976FGM2_BRELC</name>
<evidence type="ECO:0000256" key="2">
    <source>
        <dbReference type="ARBA" id="ARBA00009594"/>
    </source>
</evidence>
<keyword evidence="5 7" id="KW-0653">Protein transport</keyword>
<evidence type="ECO:0000256" key="7">
    <source>
        <dbReference type="PROSITE-ProRule" id="PRU00644"/>
    </source>
</evidence>
<dbReference type="GO" id="GO:0000813">
    <property type="term" value="C:ESCRT I complex"/>
    <property type="evidence" value="ECO:0007669"/>
    <property type="project" value="TreeGrafter"/>
</dbReference>
<dbReference type="Gene3D" id="3.10.110.10">
    <property type="entry name" value="Ubiquitin Conjugating Enzyme"/>
    <property type="match status" value="1"/>
</dbReference>
<sequence length="416" mass="46806">MYANNVSNLDQILSSLQCYPVCKIMLAINFFFDRFSKLPQQSSRVREDVYNLLGQIPSLQPNCGTFAHNDGTTSTLLNLEGTIPIFYRGNQYNIPIDFWVVETYPMNPPVCFVRPTADMMVKPGHPHVTSDGYVKIPYTCDWRPDFTLLELVAHMCSIFGNIPPVFRRPGTARVPNRASISSSSVGSGIGGYFQPGSYAQTHPPQPSPYASTQFQSHVRQLNEGSSNLQSSTASSSGLSRSTEERTVALKADVTSKIREQLDKTYKRVRDDIDLQFEHGVQLTQSRENVERGLQSLRTLCDDLVRTEKVVENQDKEITAWLDANEENTTVDPDTILMEGDALSKQMVSTLAEHHAMEDALYYMDRALSNDAIDLSLFSKEVRKIARKQFMCLALVQKILAKQRELASSSYHSSRPR</sequence>
<dbReference type="PANTHER" id="PTHR23306">
    <property type="entry name" value="TUMOR SUSCEPTIBILITY GENE 101 PROTEIN-RELATED"/>
    <property type="match status" value="1"/>
</dbReference>
<feature type="region of interest" description="Disordered" evidence="8">
    <location>
        <begin position="193"/>
        <end position="247"/>
    </location>
</feature>
<evidence type="ECO:0000259" key="9">
    <source>
        <dbReference type="PROSITE" id="PS51312"/>
    </source>
</evidence>